<dbReference type="STRING" id="1123349.SAMN02744037_01183"/>
<dbReference type="Pfam" id="PF19952">
    <property type="entry name" value="DUF6414"/>
    <property type="match status" value="1"/>
</dbReference>
<dbReference type="EMBL" id="FRAE01000021">
    <property type="protein sequence ID" value="SHJ91977.1"/>
    <property type="molecule type" value="Genomic_DNA"/>
</dbReference>
<gene>
    <name evidence="1" type="ORF">SAMN02744037_01183</name>
</gene>
<sequence>MGETERNCQQNTLIDFIYRDNNLIDSFYSQIFSGNLSAITKTETISDEIATGIDGSIKVLKGNVATKENSSQTLTSNIDPHDFKLLNLISELNIEIINDRLMNCPEKKLVAIKGNLIFRDYAMLNKLIPFITESGMIPGFDSPVIPNSRGKNKKFTIGKLMEKMISFIPNNIEFELITDTDESATIIIKEEFLTLSPNEILISYGKTLPSEWTVVGLLDANCSNTIKSKCEFKNNIDDLSKVYFEMLNEDKTNKFVIRPIAIYRHISY</sequence>
<dbReference type="InterPro" id="IPR045633">
    <property type="entry name" value="DUF6414"/>
</dbReference>
<evidence type="ECO:0000313" key="2">
    <source>
        <dbReference type="Proteomes" id="UP000242497"/>
    </source>
</evidence>
<organism evidence="1 2">
    <name type="scientific">Tepidibacter formicigenes DSM 15518</name>
    <dbReference type="NCBI Taxonomy" id="1123349"/>
    <lineage>
        <taxon>Bacteria</taxon>
        <taxon>Bacillati</taxon>
        <taxon>Bacillota</taxon>
        <taxon>Clostridia</taxon>
        <taxon>Peptostreptococcales</taxon>
        <taxon>Peptostreptococcaceae</taxon>
        <taxon>Tepidibacter</taxon>
    </lineage>
</organism>
<dbReference type="RefSeq" id="WP_072888188.1">
    <property type="nucleotide sequence ID" value="NZ_FRAE01000021.1"/>
</dbReference>
<dbReference type="AlphaFoldDB" id="A0A1M6N8I7"/>
<keyword evidence="2" id="KW-1185">Reference proteome</keyword>
<reference evidence="2" key="1">
    <citation type="submission" date="2016-11" db="EMBL/GenBank/DDBJ databases">
        <authorList>
            <person name="Varghese N."/>
            <person name="Submissions S."/>
        </authorList>
    </citation>
    <scope>NUCLEOTIDE SEQUENCE [LARGE SCALE GENOMIC DNA]</scope>
    <source>
        <strain evidence="2">DSM 15518</strain>
    </source>
</reference>
<evidence type="ECO:0000313" key="1">
    <source>
        <dbReference type="EMBL" id="SHJ91977.1"/>
    </source>
</evidence>
<dbReference type="Proteomes" id="UP000242497">
    <property type="component" value="Unassembled WGS sequence"/>
</dbReference>
<name>A0A1M6N8I7_9FIRM</name>
<protein>
    <submittedName>
        <fullName evidence="1">Uncharacterized protein</fullName>
    </submittedName>
</protein>
<dbReference type="OrthoDB" id="2082156at2"/>
<proteinExistence type="predicted"/>
<accession>A0A1M6N8I7</accession>